<evidence type="ECO:0000313" key="1">
    <source>
        <dbReference type="Ensembl" id="ENSTMTP00000020736.1"/>
    </source>
</evidence>
<dbReference type="InParanoid" id="A0A674JFW4"/>
<accession>A0A674JFW4</accession>
<reference evidence="1" key="1">
    <citation type="submission" date="2025-08" db="UniProtKB">
        <authorList>
            <consortium name="Ensembl"/>
        </authorList>
    </citation>
    <scope>IDENTIFICATION</scope>
</reference>
<dbReference type="AlphaFoldDB" id="A0A674JFW4"/>
<sequence length="127" mass="13819">MGKPLDYTKGQAYWIGAHDTFKEGSFMWTDGSKYNFRTFPAGQPDGLPGENYLGSWTLENGGSFVLGEGEQMLGGSVWSGLAHYLDPLTLARRTLPRFSSCWLAAPSDQIIELSGLVPCPCPSSSVH</sequence>
<protein>
    <recommendedName>
        <fullName evidence="3">C-type lectin domain-containing protein</fullName>
    </recommendedName>
</protein>
<dbReference type="SUPFAM" id="SSF56436">
    <property type="entry name" value="C-type lectin-like"/>
    <property type="match status" value="1"/>
</dbReference>
<dbReference type="InterPro" id="IPR016187">
    <property type="entry name" value="CTDL_fold"/>
</dbReference>
<dbReference type="Ensembl" id="ENSTMTT00000021458.1">
    <property type="protein sequence ID" value="ENSTMTP00000020736.1"/>
    <property type="gene ID" value="ENSTMTG00000015188.1"/>
</dbReference>
<dbReference type="InterPro" id="IPR016186">
    <property type="entry name" value="C-type_lectin-like/link_sf"/>
</dbReference>
<proteinExistence type="predicted"/>
<dbReference type="Proteomes" id="UP000472274">
    <property type="component" value="Unplaced"/>
</dbReference>
<evidence type="ECO:0008006" key="3">
    <source>
        <dbReference type="Google" id="ProtNLM"/>
    </source>
</evidence>
<name>A0A674JFW4_9SAUR</name>
<keyword evidence="2" id="KW-1185">Reference proteome</keyword>
<organism evidence="1 2">
    <name type="scientific">Terrapene triunguis</name>
    <name type="common">Three-toed box turtle</name>
    <dbReference type="NCBI Taxonomy" id="2587831"/>
    <lineage>
        <taxon>Eukaryota</taxon>
        <taxon>Metazoa</taxon>
        <taxon>Chordata</taxon>
        <taxon>Craniata</taxon>
        <taxon>Vertebrata</taxon>
        <taxon>Euteleostomi</taxon>
        <taxon>Archelosauria</taxon>
        <taxon>Testudinata</taxon>
        <taxon>Testudines</taxon>
        <taxon>Cryptodira</taxon>
        <taxon>Durocryptodira</taxon>
        <taxon>Testudinoidea</taxon>
        <taxon>Emydidae</taxon>
        <taxon>Terrapene</taxon>
    </lineage>
</organism>
<reference evidence="1" key="2">
    <citation type="submission" date="2025-09" db="UniProtKB">
        <authorList>
            <consortium name="Ensembl"/>
        </authorList>
    </citation>
    <scope>IDENTIFICATION</scope>
</reference>
<evidence type="ECO:0000313" key="2">
    <source>
        <dbReference type="Proteomes" id="UP000472274"/>
    </source>
</evidence>
<dbReference type="Gene3D" id="3.10.100.10">
    <property type="entry name" value="Mannose-Binding Protein A, subunit A"/>
    <property type="match status" value="1"/>
</dbReference>